<keyword evidence="10" id="KW-1185">Reference proteome</keyword>
<comment type="similarity">
    <text evidence="2">Belongs to the glycosyltransferase 47 family.</text>
</comment>
<accession>A0A8T3BR14</accession>
<evidence type="ECO:0000256" key="7">
    <source>
        <dbReference type="SAM" id="Phobius"/>
    </source>
</evidence>
<keyword evidence="3" id="KW-0328">Glycosyltransferase</keyword>
<keyword evidence="7" id="KW-0812">Transmembrane</keyword>
<comment type="caution">
    <text evidence="9">The sequence shown here is derived from an EMBL/GenBank/DDBJ whole genome shotgun (WGS) entry which is preliminary data.</text>
</comment>
<keyword evidence="3" id="KW-0808">Transferase</keyword>
<evidence type="ECO:0000256" key="2">
    <source>
        <dbReference type="ARBA" id="ARBA00010271"/>
    </source>
</evidence>
<evidence type="ECO:0000256" key="5">
    <source>
        <dbReference type="ARBA" id="ARBA00023034"/>
    </source>
</evidence>
<keyword evidence="5" id="KW-0333">Golgi apparatus</keyword>
<dbReference type="EMBL" id="JAGYWB010000007">
    <property type="protein sequence ID" value="KAI0516160.1"/>
    <property type="molecule type" value="Genomic_DNA"/>
</dbReference>
<feature type="transmembrane region" description="Helical" evidence="7">
    <location>
        <begin position="33"/>
        <end position="55"/>
    </location>
</feature>
<dbReference type="PANTHER" id="PTHR11062:SF59">
    <property type="entry name" value="EXOSTOSIN FAMILY PROTEIN"/>
    <property type="match status" value="1"/>
</dbReference>
<dbReference type="AlphaFoldDB" id="A0A8T3BR14"/>
<sequence length="607" mass="69156">MAALLRFAASEYRLTAGRRLRRDHVISGWRRKILVISLLTVAITALLTIILTLYVSSASARISSAVAFSNSSFDPSPLPFSVDSRSSLLPYSSNSSAEGFASPRFALPITKFDASEGKIDNLSTTFIYHSNLENHSTVINSNDGNMEASASSETQTNVEIKPDVSRWSVPASKSSEVQPEEVRFGNQGRDMSSSPKSEIHSMVVKHSVGEREVPGSKNSEMPLRDLPPDEALIYAKREIEEAPLVTDDPDLYAPLFQNISVFKRSYELMERILKVYIYRDGERPIFHTPELKGIYASEGWFMKLIEQNRHFVVKDPGRAHLFYLPYSARRMELALYVPGSHNMKPLSRFLRDYVNQISSKYPFWNRTKGSDHFLVACHDWGPYTTTLHAELCKNTIKALCNADVSEGIFVRGKDISLPETTIRIPRRPLRQVGGRPVSQRPILAFFAGNMHGRVRPILLEHWGNGKDADMKIFGPLPNQISKKTSYIEHMKSSKFCICPMGFEVNSPRIVEAFYYECVPVIIADNFVLPFEEVLDWSAFSVVVAEKDIPNLKDILLGIPLRKYIRMQQCVKRLQRHFLWHPRPEKYDLFHMILHSIWFSRLNHMNPS</sequence>
<gene>
    <name evidence="9" type="ORF">KFK09_008832</name>
</gene>
<keyword evidence="7" id="KW-0472">Membrane</keyword>
<name>A0A8T3BR14_DENNO</name>
<evidence type="ECO:0000313" key="10">
    <source>
        <dbReference type="Proteomes" id="UP000829196"/>
    </source>
</evidence>
<evidence type="ECO:0000256" key="3">
    <source>
        <dbReference type="ARBA" id="ARBA00022676"/>
    </source>
</evidence>
<proteinExistence type="inferred from homology"/>
<reference evidence="9" key="1">
    <citation type="journal article" date="2022" name="Front. Genet.">
        <title>Chromosome-Scale Assembly of the Dendrobium nobile Genome Provides Insights Into the Molecular Mechanism of the Biosynthesis of the Medicinal Active Ingredient of Dendrobium.</title>
        <authorList>
            <person name="Xu Q."/>
            <person name="Niu S.-C."/>
            <person name="Li K.-L."/>
            <person name="Zheng P.-J."/>
            <person name="Zhang X.-J."/>
            <person name="Jia Y."/>
            <person name="Liu Y."/>
            <person name="Niu Y.-X."/>
            <person name="Yu L.-H."/>
            <person name="Chen D.-F."/>
            <person name="Zhang G.-Q."/>
        </authorList>
    </citation>
    <scope>NUCLEOTIDE SEQUENCE</scope>
    <source>
        <tissue evidence="9">Leaf</tissue>
    </source>
</reference>
<organism evidence="9 10">
    <name type="scientific">Dendrobium nobile</name>
    <name type="common">Orchid</name>
    <dbReference type="NCBI Taxonomy" id="94219"/>
    <lineage>
        <taxon>Eukaryota</taxon>
        <taxon>Viridiplantae</taxon>
        <taxon>Streptophyta</taxon>
        <taxon>Embryophyta</taxon>
        <taxon>Tracheophyta</taxon>
        <taxon>Spermatophyta</taxon>
        <taxon>Magnoliopsida</taxon>
        <taxon>Liliopsida</taxon>
        <taxon>Asparagales</taxon>
        <taxon>Orchidaceae</taxon>
        <taxon>Epidendroideae</taxon>
        <taxon>Malaxideae</taxon>
        <taxon>Dendrobiinae</taxon>
        <taxon>Dendrobium</taxon>
    </lineage>
</organism>
<keyword evidence="4" id="KW-0735">Signal-anchor</keyword>
<dbReference type="GO" id="GO:0016757">
    <property type="term" value="F:glycosyltransferase activity"/>
    <property type="evidence" value="ECO:0007669"/>
    <property type="project" value="UniProtKB-KW"/>
</dbReference>
<comment type="subcellular location">
    <subcellularLocation>
        <location evidence="1">Golgi apparatus membrane</location>
        <topology evidence="1">Single-pass type II membrane protein</topology>
    </subcellularLocation>
</comment>
<dbReference type="Proteomes" id="UP000829196">
    <property type="component" value="Unassembled WGS sequence"/>
</dbReference>
<keyword evidence="7" id="KW-1133">Transmembrane helix</keyword>
<evidence type="ECO:0000256" key="4">
    <source>
        <dbReference type="ARBA" id="ARBA00022968"/>
    </source>
</evidence>
<feature type="region of interest" description="Disordered" evidence="6">
    <location>
        <begin position="167"/>
        <end position="201"/>
    </location>
</feature>
<dbReference type="InterPro" id="IPR004263">
    <property type="entry name" value="Exostosin"/>
</dbReference>
<protein>
    <recommendedName>
        <fullName evidence="8">Exostosin GT47 domain-containing protein</fullName>
    </recommendedName>
</protein>
<evidence type="ECO:0000259" key="8">
    <source>
        <dbReference type="Pfam" id="PF03016"/>
    </source>
</evidence>
<evidence type="ECO:0000256" key="1">
    <source>
        <dbReference type="ARBA" id="ARBA00004323"/>
    </source>
</evidence>
<dbReference type="OrthoDB" id="1924787at2759"/>
<evidence type="ECO:0000256" key="6">
    <source>
        <dbReference type="SAM" id="MobiDB-lite"/>
    </source>
</evidence>
<dbReference type="SMR" id="A0A8T3BR14"/>
<dbReference type="Pfam" id="PF03016">
    <property type="entry name" value="Exostosin_GT47"/>
    <property type="match status" value="1"/>
</dbReference>
<evidence type="ECO:0000313" key="9">
    <source>
        <dbReference type="EMBL" id="KAI0516160.1"/>
    </source>
</evidence>
<dbReference type="GO" id="GO:0000139">
    <property type="term" value="C:Golgi membrane"/>
    <property type="evidence" value="ECO:0007669"/>
    <property type="project" value="UniProtKB-SubCell"/>
</dbReference>
<dbReference type="InterPro" id="IPR040911">
    <property type="entry name" value="Exostosin_GT47"/>
</dbReference>
<dbReference type="PANTHER" id="PTHR11062">
    <property type="entry name" value="EXOSTOSIN HEPARAN SULFATE GLYCOSYLTRANSFERASE -RELATED"/>
    <property type="match status" value="1"/>
</dbReference>
<feature type="domain" description="Exostosin GT47" evidence="8">
    <location>
        <begin position="271"/>
        <end position="555"/>
    </location>
</feature>